<keyword evidence="6 12" id="KW-0694">RNA-binding</keyword>
<keyword evidence="8 13" id="KW-0175">Coiled coil</keyword>
<gene>
    <name evidence="17" type="ORF">BC936DRAFT_142322</name>
</gene>
<evidence type="ECO:0000259" key="15">
    <source>
        <dbReference type="PROSITE" id="PS50089"/>
    </source>
</evidence>
<dbReference type="FunFam" id="3.30.70.330:FF:000257">
    <property type="entry name" value="CCR4-NOT core complex subunit Not4"/>
    <property type="match status" value="1"/>
</dbReference>
<evidence type="ECO:0000256" key="12">
    <source>
        <dbReference type="PROSITE-ProRule" id="PRU00176"/>
    </source>
</evidence>
<evidence type="ECO:0000256" key="6">
    <source>
        <dbReference type="ARBA" id="ARBA00022884"/>
    </source>
</evidence>
<evidence type="ECO:0000313" key="18">
    <source>
        <dbReference type="Proteomes" id="UP000268093"/>
    </source>
</evidence>
<evidence type="ECO:0000256" key="4">
    <source>
        <dbReference type="ARBA" id="ARBA00022771"/>
    </source>
</evidence>
<dbReference type="GO" id="GO:0016071">
    <property type="term" value="P:mRNA metabolic process"/>
    <property type="evidence" value="ECO:0007669"/>
    <property type="project" value="UniProtKB-ARBA"/>
</dbReference>
<dbReference type="InterPro" id="IPR034261">
    <property type="entry name" value="CNOT4_RRM"/>
</dbReference>
<keyword evidence="9" id="KW-0804">Transcription</keyword>
<dbReference type="InterPro" id="IPR000504">
    <property type="entry name" value="RRM_dom"/>
</dbReference>
<feature type="region of interest" description="Disordered" evidence="14">
    <location>
        <begin position="239"/>
        <end position="272"/>
    </location>
</feature>
<dbReference type="Gene3D" id="3.30.40.10">
    <property type="entry name" value="Zinc/RING finger domain, C3HC4 (zinc finger)"/>
    <property type="match status" value="1"/>
</dbReference>
<evidence type="ECO:0000256" key="10">
    <source>
        <dbReference type="ARBA" id="ARBA00023242"/>
    </source>
</evidence>
<evidence type="ECO:0000256" key="2">
    <source>
        <dbReference type="ARBA" id="ARBA00022491"/>
    </source>
</evidence>
<dbReference type="GO" id="GO:0003723">
    <property type="term" value="F:RNA binding"/>
    <property type="evidence" value="ECO:0007669"/>
    <property type="project" value="UniProtKB-UniRule"/>
</dbReference>
<evidence type="ECO:0000256" key="13">
    <source>
        <dbReference type="SAM" id="Coils"/>
    </source>
</evidence>
<keyword evidence="18" id="KW-1185">Reference proteome</keyword>
<dbReference type="CDD" id="cd16618">
    <property type="entry name" value="mRING-HC-C4C4_CNOT4"/>
    <property type="match status" value="1"/>
</dbReference>
<comment type="subcellular location">
    <subcellularLocation>
        <location evidence="1">Nucleus</location>
    </subcellularLocation>
</comment>
<feature type="region of interest" description="Disordered" evidence="14">
    <location>
        <begin position="307"/>
        <end position="396"/>
    </location>
</feature>
<dbReference type="SUPFAM" id="SSF54928">
    <property type="entry name" value="RNA-binding domain, RBD"/>
    <property type="match status" value="1"/>
</dbReference>
<evidence type="ECO:0000259" key="16">
    <source>
        <dbReference type="PROSITE" id="PS50102"/>
    </source>
</evidence>
<dbReference type="CDD" id="cd12438">
    <property type="entry name" value="RRM_CNOT4"/>
    <property type="match status" value="1"/>
</dbReference>
<keyword evidence="10" id="KW-0539">Nucleus</keyword>
<keyword evidence="5" id="KW-0862">Zinc</keyword>
<evidence type="ECO:0000256" key="3">
    <source>
        <dbReference type="ARBA" id="ARBA00022723"/>
    </source>
</evidence>
<feature type="compositionally biased region" description="Basic and acidic residues" evidence="14">
    <location>
        <begin position="376"/>
        <end position="390"/>
    </location>
</feature>
<evidence type="ECO:0000256" key="14">
    <source>
        <dbReference type="SAM" id="MobiDB-lite"/>
    </source>
</evidence>
<organism evidence="17 18">
    <name type="scientific">Jimgerdemannia flammicorona</name>
    <dbReference type="NCBI Taxonomy" id="994334"/>
    <lineage>
        <taxon>Eukaryota</taxon>
        <taxon>Fungi</taxon>
        <taxon>Fungi incertae sedis</taxon>
        <taxon>Mucoromycota</taxon>
        <taxon>Mucoromycotina</taxon>
        <taxon>Endogonomycetes</taxon>
        <taxon>Endogonales</taxon>
        <taxon>Endogonaceae</taxon>
        <taxon>Jimgerdemannia</taxon>
    </lineage>
</organism>
<evidence type="ECO:0000256" key="1">
    <source>
        <dbReference type="ARBA" id="ARBA00004123"/>
    </source>
</evidence>
<dbReference type="GO" id="GO:0005634">
    <property type="term" value="C:nucleus"/>
    <property type="evidence" value="ECO:0007669"/>
    <property type="project" value="UniProtKB-SubCell"/>
</dbReference>
<dbReference type="GO" id="GO:0010557">
    <property type="term" value="P:positive regulation of macromolecule biosynthetic process"/>
    <property type="evidence" value="ECO:0007669"/>
    <property type="project" value="UniProtKB-ARBA"/>
</dbReference>
<feature type="compositionally biased region" description="Basic and acidic residues" evidence="14">
    <location>
        <begin position="239"/>
        <end position="248"/>
    </location>
</feature>
<keyword evidence="7" id="KW-0805">Transcription regulation</keyword>
<dbReference type="GO" id="GO:0006401">
    <property type="term" value="P:RNA catabolic process"/>
    <property type="evidence" value="ECO:0007669"/>
    <property type="project" value="UniProtKB-ARBA"/>
</dbReference>
<dbReference type="InterPro" id="IPR035979">
    <property type="entry name" value="RBD_domain_sf"/>
</dbReference>
<keyword evidence="4 11" id="KW-0863">Zinc-finger</keyword>
<keyword evidence="3" id="KW-0479">Metal-binding</keyword>
<dbReference type="AlphaFoldDB" id="A0A433DF96"/>
<keyword evidence="2" id="KW-0678">Repressor</keyword>
<feature type="compositionally biased region" description="Basic and acidic residues" evidence="14">
    <location>
        <begin position="307"/>
        <end position="318"/>
    </location>
</feature>
<protein>
    <recommendedName>
        <fullName evidence="19">RING-type domain-containing protein</fullName>
    </recommendedName>
</protein>
<feature type="compositionally biased region" description="Low complexity" evidence="14">
    <location>
        <begin position="631"/>
        <end position="641"/>
    </location>
</feature>
<feature type="coiled-coil region" evidence="13">
    <location>
        <begin position="71"/>
        <end position="98"/>
    </location>
</feature>
<sequence length="1069" mass="114841">MMSDDDDYDCPLCMEELDISDRNFRPCPCGYQICRFCWHHIKENLNGRCPACRRLYSEQTVEFTPISPEELTRIRKEKKEKERQQKEMEAANRKHLANMRVVQKNLVYVIGLNPKVVNEQILRQHDYFGQYGKIAKIVVNKRNPPPSTVPGAPVSQPSVGVYITYDRKEDAAKAIAAVDGSLSEGKVLRASYGTTKYCTYYLRNMACQNPGCMYLHEPGEDADSYTKEDLAIGKHHLRDHMSTSETPHKPQALGRPGAPAGPPSTFSPPTTMHHHIRKPIAVDTPVYVHKPINPKIEIAKALHINPMDDKSSDGEEKSALPATASWAKPSSNPSTPILKNQSLPDRSVTPENFGPPLAIAAAAAQKPKPQSSTAKRKAEDKEKQAKKSSVESKSATVAVPVVMEEKRERVVAEKSALDVKTPDAKIMDTKAIVKDVSHIIKPEKVEELVMADKPLGPAVTEKPVPVEEEKVVPVPEEPPSIPVLSTAEQILKSKVPEGLAQYVLGSVITTEDIPEAGEVSTLEPLDESANRKQLEEKLAIDNALTVSSFSNPIAAMSSLPALPPLPPLPASTYVGSFNPFIEDSFGTLPRSPLPLAPGLGIAHGAGSIITSVQSGYNGTGFDPFKENDAVSSPLSPPQQQSAIATPPISGGRSRHTSRFGFAQDYPQSLPPMTHSPLRELPPHLGFNYANIAPTTHSLSALAGVDPRMDPTAVKSMQDGFRALLPNVNISFGIPTSAEQQAQLMLSNAPGGGLWNSAVGGSATGLRDQETFATHHQLPISQTSPGFSHDYQYHQTLLLQQQHQHQQQQYQQQLAGLNPGLGGMRLVDNHDGHSAIVAPISVKSPPPGISFAPRTQWNSEGMQSMGNWTDAGQQSVAGGPSMSNIPPPPGVHGLPNRVRDEAQDFFGQFLKKAAATNAVPEAAARNHQNPISTIPFQDPAIMAVRISSPTTSSTTSFRPPQGNQPPLAQDPLAQLLASQSPAMPPQQQHFQHASTGGHRLRVFEGVARAGEEPQGGVGLGAGMGGGIMSNGMGLAAGSGVMGNNLSMGGYFGGDVAGGFPQASILKGRGF</sequence>
<dbReference type="Pfam" id="PF14570">
    <property type="entry name" value="zf-RING_4"/>
    <property type="match status" value="1"/>
</dbReference>
<dbReference type="GO" id="GO:0061630">
    <property type="term" value="F:ubiquitin protein ligase activity"/>
    <property type="evidence" value="ECO:0007669"/>
    <property type="project" value="UniProtKB-ARBA"/>
</dbReference>
<dbReference type="GO" id="GO:0051254">
    <property type="term" value="P:positive regulation of RNA metabolic process"/>
    <property type="evidence" value="ECO:0007669"/>
    <property type="project" value="UniProtKB-ARBA"/>
</dbReference>
<dbReference type="InterPro" id="IPR001841">
    <property type="entry name" value="Znf_RING"/>
</dbReference>
<evidence type="ECO:0008006" key="19">
    <source>
        <dbReference type="Google" id="ProtNLM"/>
    </source>
</evidence>
<evidence type="ECO:0000313" key="17">
    <source>
        <dbReference type="EMBL" id="RUP49522.1"/>
    </source>
</evidence>
<evidence type="ECO:0000256" key="8">
    <source>
        <dbReference type="ARBA" id="ARBA00023054"/>
    </source>
</evidence>
<dbReference type="GO" id="GO:0008270">
    <property type="term" value="F:zinc ion binding"/>
    <property type="evidence" value="ECO:0007669"/>
    <property type="project" value="UniProtKB-KW"/>
</dbReference>
<dbReference type="PANTHER" id="PTHR12603">
    <property type="entry name" value="CCR4-NOT TRANSCRIPTION COMPLEX RELATED"/>
    <property type="match status" value="1"/>
</dbReference>
<dbReference type="Gene3D" id="3.30.70.330">
    <property type="match status" value="1"/>
</dbReference>
<reference evidence="17 18" key="1">
    <citation type="journal article" date="2018" name="New Phytol.">
        <title>Phylogenomics of Endogonaceae and evolution of mycorrhizas within Mucoromycota.</title>
        <authorList>
            <person name="Chang Y."/>
            <person name="Desiro A."/>
            <person name="Na H."/>
            <person name="Sandor L."/>
            <person name="Lipzen A."/>
            <person name="Clum A."/>
            <person name="Barry K."/>
            <person name="Grigoriev I.V."/>
            <person name="Martin F.M."/>
            <person name="Stajich J.E."/>
            <person name="Smith M.E."/>
            <person name="Bonito G."/>
            <person name="Spatafora J.W."/>
        </authorList>
    </citation>
    <scope>NUCLEOTIDE SEQUENCE [LARGE SCALE GENOMIC DNA]</scope>
    <source>
        <strain evidence="17 18">GMNB39</strain>
    </source>
</reference>
<proteinExistence type="predicted"/>
<feature type="region of interest" description="Disordered" evidence="14">
    <location>
        <begin position="620"/>
        <end position="655"/>
    </location>
</feature>
<dbReference type="InterPro" id="IPR039780">
    <property type="entry name" value="Mot2"/>
</dbReference>
<evidence type="ECO:0000256" key="9">
    <source>
        <dbReference type="ARBA" id="ARBA00023163"/>
    </source>
</evidence>
<dbReference type="OrthoDB" id="1923159at2759"/>
<dbReference type="SUPFAM" id="SSF57850">
    <property type="entry name" value="RING/U-box"/>
    <property type="match status" value="1"/>
</dbReference>
<evidence type="ECO:0000256" key="11">
    <source>
        <dbReference type="PROSITE-ProRule" id="PRU00175"/>
    </source>
</evidence>
<dbReference type="GO" id="GO:0010629">
    <property type="term" value="P:negative regulation of gene expression"/>
    <property type="evidence" value="ECO:0007669"/>
    <property type="project" value="UniProtKB-ARBA"/>
</dbReference>
<accession>A0A433DF96</accession>
<feature type="domain" description="RING-type" evidence="15">
    <location>
        <begin position="10"/>
        <end position="53"/>
    </location>
</feature>
<name>A0A433DF96_9FUNG</name>
<dbReference type="InterPro" id="IPR003954">
    <property type="entry name" value="RRM_euk-type"/>
</dbReference>
<feature type="compositionally biased region" description="Polar residues" evidence="14">
    <location>
        <begin position="328"/>
        <end position="344"/>
    </location>
</feature>
<dbReference type="FunFam" id="3.30.40.10:FF:000006">
    <property type="entry name" value="CCR4-NOT transcription complex subunit 4"/>
    <property type="match status" value="1"/>
</dbReference>
<evidence type="ECO:0000256" key="7">
    <source>
        <dbReference type="ARBA" id="ARBA00023015"/>
    </source>
</evidence>
<dbReference type="PROSITE" id="PS50089">
    <property type="entry name" value="ZF_RING_2"/>
    <property type="match status" value="1"/>
</dbReference>
<dbReference type="Proteomes" id="UP000268093">
    <property type="component" value="Unassembled WGS sequence"/>
</dbReference>
<evidence type="ECO:0000256" key="5">
    <source>
        <dbReference type="ARBA" id="ARBA00022833"/>
    </source>
</evidence>
<dbReference type="InterPro" id="IPR039515">
    <property type="entry name" value="NOT4_mRING-HC-C4C4"/>
</dbReference>
<dbReference type="GO" id="GO:0030015">
    <property type="term" value="C:CCR4-NOT core complex"/>
    <property type="evidence" value="ECO:0007669"/>
    <property type="project" value="UniProtKB-ARBA"/>
</dbReference>
<dbReference type="InterPro" id="IPR013083">
    <property type="entry name" value="Znf_RING/FYVE/PHD"/>
</dbReference>
<comment type="caution">
    <text evidence="17">The sequence shown here is derived from an EMBL/GenBank/DDBJ whole genome shotgun (WGS) entry which is preliminary data.</text>
</comment>
<dbReference type="EMBL" id="RBNI01002234">
    <property type="protein sequence ID" value="RUP49522.1"/>
    <property type="molecule type" value="Genomic_DNA"/>
</dbReference>
<dbReference type="SMART" id="SM00361">
    <property type="entry name" value="RRM_1"/>
    <property type="match status" value="1"/>
</dbReference>
<dbReference type="PROSITE" id="PS50102">
    <property type="entry name" value="RRM"/>
    <property type="match status" value="1"/>
</dbReference>
<feature type="region of interest" description="Disordered" evidence="14">
    <location>
        <begin position="947"/>
        <end position="967"/>
    </location>
</feature>
<dbReference type="GO" id="GO:0016567">
    <property type="term" value="P:protein ubiquitination"/>
    <property type="evidence" value="ECO:0007669"/>
    <property type="project" value="TreeGrafter"/>
</dbReference>
<feature type="domain" description="RRM" evidence="16">
    <location>
        <begin position="105"/>
        <end position="195"/>
    </location>
</feature>
<dbReference type="InterPro" id="IPR012677">
    <property type="entry name" value="Nucleotide-bd_a/b_plait_sf"/>
</dbReference>
<dbReference type="PANTHER" id="PTHR12603:SF0">
    <property type="entry name" value="CCR4-NOT TRANSCRIPTION COMPLEX SUBUNIT 4"/>
    <property type="match status" value="1"/>
</dbReference>